<dbReference type="EMBL" id="JBBKZT010000013">
    <property type="protein sequence ID" value="MEJ8850178.1"/>
    <property type="molecule type" value="Genomic_DNA"/>
</dbReference>
<proteinExistence type="predicted"/>
<gene>
    <name evidence="1" type="ORF">WKW82_26280</name>
</gene>
<organism evidence="1 2">
    <name type="scientific">Variovorax rhizosphaerae</name>
    <dbReference type="NCBI Taxonomy" id="1836200"/>
    <lineage>
        <taxon>Bacteria</taxon>
        <taxon>Pseudomonadati</taxon>
        <taxon>Pseudomonadota</taxon>
        <taxon>Betaproteobacteria</taxon>
        <taxon>Burkholderiales</taxon>
        <taxon>Comamonadaceae</taxon>
        <taxon>Variovorax</taxon>
    </lineage>
</organism>
<accession>A0ABU8WTW6</accession>
<evidence type="ECO:0000313" key="2">
    <source>
        <dbReference type="Proteomes" id="UP001385892"/>
    </source>
</evidence>
<protein>
    <recommendedName>
        <fullName evidence="3">Abi family protein</fullName>
    </recommendedName>
</protein>
<dbReference type="RefSeq" id="WP_340345419.1">
    <property type="nucleotide sequence ID" value="NZ_JBBKZT010000013.1"/>
</dbReference>
<name>A0ABU8WTW6_9BURK</name>
<reference evidence="1 2" key="1">
    <citation type="submission" date="2024-03" db="EMBL/GenBank/DDBJ databases">
        <title>Novel species of the genus Variovorax.</title>
        <authorList>
            <person name="Liu Q."/>
            <person name="Xin Y.-H."/>
        </authorList>
    </citation>
    <scope>NUCLEOTIDE SEQUENCE [LARGE SCALE GENOMIC DNA]</scope>
    <source>
        <strain evidence="1 2">KACC 18900</strain>
    </source>
</reference>
<keyword evidence="2" id="KW-1185">Reference proteome</keyword>
<evidence type="ECO:0008006" key="3">
    <source>
        <dbReference type="Google" id="ProtNLM"/>
    </source>
</evidence>
<comment type="caution">
    <text evidence="1">The sequence shown here is derived from an EMBL/GenBank/DDBJ whole genome shotgun (WGS) entry which is preliminary data.</text>
</comment>
<dbReference type="Proteomes" id="UP001385892">
    <property type="component" value="Unassembled WGS sequence"/>
</dbReference>
<evidence type="ECO:0000313" key="1">
    <source>
        <dbReference type="EMBL" id="MEJ8850178.1"/>
    </source>
</evidence>
<sequence>MSNKTLNDAVTAALSPARMGTYLAAAGKANDDDLSALALYAWNAEVSASLLSPLHICEVVIRNAVSDALEAIYGPRWPWNATFERSLPTAAHGYYDPRHDLQSIRKREHTTGKVIPELKFVFWQKMFTGRYDTRIWNPHLRRVLPNLDPTKTVADLRKQTYAQLEQVRQLRNRIAHHEPIFNRSLADDHQTIHDLVATRCSVTAGWLKSYERATSVIASKP</sequence>